<dbReference type="PANTHER" id="PTHR13228">
    <property type="entry name" value="CONSERVED OLIGOMERIC GOLGI COMPLEX COMPONENT 5"/>
    <property type="match status" value="1"/>
</dbReference>
<dbReference type="Pfam" id="PF10392">
    <property type="entry name" value="COG5_N"/>
    <property type="match status" value="1"/>
</dbReference>
<name>A0A5C5G288_9BASI</name>
<keyword evidence="3" id="KW-0333">Golgi apparatus</keyword>
<comment type="caution">
    <text evidence="7">The sequence shown here is derived from an EMBL/GenBank/DDBJ whole genome shotgun (WGS) entry which is preliminary data.</text>
</comment>
<feature type="domain" description="Conserved oligomeric Golgi complex subunit 5 N-terminal" evidence="5">
    <location>
        <begin position="17"/>
        <end position="172"/>
    </location>
</feature>
<evidence type="ECO:0000313" key="8">
    <source>
        <dbReference type="Proteomes" id="UP000311382"/>
    </source>
</evidence>
<dbReference type="InterPro" id="IPR048485">
    <property type="entry name" value="COG5_helical"/>
</dbReference>
<proteinExistence type="predicted"/>
<comment type="subcellular location">
    <subcellularLocation>
        <location evidence="1">Golgi apparatus membrane</location>
        <topology evidence="1">Peripheral membrane protein</topology>
    </subcellularLocation>
</comment>
<dbReference type="GO" id="GO:0017119">
    <property type="term" value="C:Golgi transport complex"/>
    <property type="evidence" value="ECO:0007669"/>
    <property type="project" value="InterPro"/>
</dbReference>
<feature type="domain" description="Conserved oligomeric Golgi complex subunit 5 helical" evidence="6">
    <location>
        <begin position="227"/>
        <end position="440"/>
    </location>
</feature>
<dbReference type="InterPro" id="IPR019465">
    <property type="entry name" value="Cog5"/>
</dbReference>
<evidence type="ECO:0000313" key="7">
    <source>
        <dbReference type="EMBL" id="TNY22454.1"/>
    </source>
</evidence>
<keyword evidence="4" id="KW-0472">Membrane</keyword>
<evidence type="ECO:0000256" key="4">
    <source>
        <dbReference type="ARBA" id="ARBA00023136"/>
    </source>
</evidence>
<organism evidence="7 8">
    <name type="scientific">Rhodotorula diobovata</name>
    <dbReference type="NCBI Taxonomy" id="5288"/>
    <lineage>
        <taxon>Eukaryota</taxon>
        <taxon>Fungi</taxon>
        <taxon>Dikarya</taxon>
        <taxon>Basidiomycota</taxon>
        <taxon>Pucciniomycotina</taxon>
        <taxon>Microbotryomycetes</taxon>
        <taxon>Sporidiobolales</taxon>
        <taxon>Sporidiobolaceae</taxon>
        <taxon>Rhodotorula</taxon>
    </lineage>
</organism>
<evidence type="ECO:0000256" key="3">
    <source>
        <dbReference type="ARBA" id="ARBA00023034"/>
    </source>
</evidence>
<evidence type="ECO:0000259" key="5">
    <source>
        <dbReference type="Pfam" id="PF10392"/>
    </source>
</evidence>
<dbReference type="InterPro" id="IPR049176">
    <property type="entry name" value="COG5_N"/>
</dbReference>
<protein>
    <recommendedName>
        <fullName evidence="2">Conserved oligomeric Golgi complex subunit 5</fullName>
    </recommendedName>
</protein>
<dbReference type="STRING" id="5288.A0A5C5G288"/>
<sequence length="863" mass="94042">MPALPPSSPPDPRVQYSTFLHPDFEADAFAHAVLNGEDYPPPAEGETPTGAPAGGTGFMKGLVGENGQGDVSAALARLNFGIEDLNRQLKGEVTKHHSSLLLQAASLGGLDNDLSEVRRGLAEVEGGVTRLQRKIATPHQSLASSLLLLTRLRRAASLARRAQRFMVLARRLEAQMAEIDGAAKETVNKGERAGERRERAMAEAALTLAEIGVEAAEDDPEALLPIRSLVAVETAVPAVELARQHVVQEMETSVQRGLAELDQPLLASSLQTAHNLSVLPSLIDGLVGDLNDLVLRSVKACFDMASLAREVGHKDGPVNAASAFVYKSRTRNEPTQATMPQWAAVFWGRLENLVTDLGSVCIKIYTLEKVLRLKKDQTTQTSFLDDAMTVLDNKPSALFWTTLAHAFETQAKDSARSSSFIQTTLSTGYPRLLRLFQEFFSQIAVHTDTVYTLAQQSPETVLVLRAIQPFETLYLTRSTNRLTEAVTSAFSLSSSLTPSFSARPPTVPTANEGLTTARSIVNELDAARFDPLLVRAVAKGAARAIDTFVNRSEGLIAHDHAAMSLLGPLATPSQHQNADLTSSLYHLWLPLERALADHTESVNEILRPSVDRTRAVYLGIINPLILTIRREYSTLLSRMHRVDYSKEADAAHGHGGPMSGGGTSSYMTDLADKLALVKDEIFASYRVGDLAKEWALDLARFTVQTFLLHASLVHPLSEAGKLKLTADTTALEFAVSQYLSGHGLALSSMGDQFKALRAFRPLLFLDLEALADPSQTGDVPTLILLQHLLARANVSALPLPNVQHGRTEAEYVRWLNEHREDERIAMVEGVVRRWDEGGQAGGEEARRVARLVGMVLQRVAQRQ</sequence>
<dbReference type="Pfam" id="PF20649">
    <property type="entry name" value="COG5_C"/>
    <property type="match status" value="1"/>
</dbReference>
<dbReference type="OrthoDB" id="18786at2759"/>
<dbReference type="AlphaFoldDB" id="A0A5C5G288"/>
<evidence type="ECO:0000256" key="2">
    <source>
        <dbReference type="ARBA" id="ARBA00020974"/>
    </source>
</evidence>
<reference evidence="7 8" key="1">
    <citation type="submission" date="2019-03" db="EMBL/GenBank/DDBJ databases">
        <title>Rhodosporidium diobovatum UCD-FST 08-225 genome sequencing, assembly, and annotation.</title>
        <authorList>
            <person name="Fakankun I.U."/>
            <person name="Fristensky B."/>
            <person name="Levin D.B."/>
        </authorList>
    </citation>
    <scope>NUCLEOTIDE SEQUENCE [LARGE SCALE GENOMIC DNA]</scope>
    <source>
        <strain evidence="7 8">UCD-FST 08-225</strain>
    </source>
</reference>
<accession>A0A5C5G288</accession>
<dbReference type="GO" id="GO:0006891">
    <property type="term" value="P:intra-Golgi vesicle-mediated transport"/>
    <property type="evidence" value="ECO:0007669"/>
    <property type="project" value="InterPro"/>
</dbReference>
<dbReference type="GO" id="GO:0000139">
    <property type="term" value="C:Golgi membrane"/>
    <property type="evidence" value="ECO:0007669"/>
    <property type="project" value="UniProtKB-SubCell"/>
</dbReference>
<evidence type="ECO:0000259" key="6">
    <source>
        <dbReference type="Pfam" id="PF20649"/>
    </source>
</evidence>
<keyword evidence="8" id="KW-1185">Reference proteome</keyword>
<gene>
    <name evidence="7" type="ORF">DMC30DRAFT_411028</name>
</gene>
<dbReference type="Proteomes" id="UP000311382">
    <property type="component" value="Unassembled WGS sequence"/>
</dbReference>
<evidence type="ECO:0000256" key="1">
    <source>
        <dbReference type="ARBA" id="ARBA00004395"/>
    </source>
</evidence>
<dbReference type="EMBL" id="SOZI01000025">
    <property type="protein sequence ID" value="TNY22454.1"/>
    <property type="molecule type" value="Genomic_DNA"/>
</dbReference>
<dbReference type="PANTHER" id="PTHR13228:SF3">
    <property type="entry name" value="CONSERVED OLIGOMERIC GOLGI COMPLEX SUBUNIT 5"/>
    <property type="match status" value="1"/>
</dbReference>